<evidence type="ECO:0000313" key="4">
    <source>
        <dbReference type="Proteomes" id="UP000006702"/>
    </source>
</evidence>
<evidence type="ECO:0000256" key="1">
    <source>
        <dbReference type="SAM" id="MobiDB-lite"/>
    </source>
</evidence>
<dbReference type="AlphaFoldDB" id="A1D5H0"/>
<organism evidence="3 4">
    <name type="scientific">Neosartorya fischeri (strain ATCC 1020 / DSM 3700 / CBS 544.65 / FGSC A1164 / JCM 1740 / NRRL 181 / WB 181)</name>
    <name type="common">Aspergillus fischerianus</name>
    <dbReference type="NCBI Taxonomy" id="331117"/>
    <lineage>
        <taxon>Eukaryota</taxon>
        <taxon>Fungi</taxon>
        <taxon>Dikarya</taxon>
        <taxon>Ascomycota</taxon>
        <taxon>Pezizomycotina</taxon>
        <taxon>Eurotiomycetes</taxon>
        <taxon>Eurotiomycetidae</taxon>
        <taxon>Eurotiales</taxon>
        <taxon>Aspergillaceae</taxon>
        <taxon>Aspergillus</taxon>
        <taxon>Aspergillus subgen. Fumigati</taxon>
    </lineage>
</organism>
<evidence type="ECO:0000313" key="3">
    <source>
        <dbReference type="EMBL" id="EAW22024.1"/>
    </source>
</evidence>
<dbReference type="HOGENOM" id="CLU_2360225_0_0_1"/>
<accession>A1D5H0</accession>
<feature type="signal peptide" evidence="2">
    <location>
        <begin position="1"/>
        <end position="18"/>
    </location>
</feature>
<evidence type="ECO:0000256" key="2">
    <source>
        <dbReference type="SAM" id="SignalP"/>
    </source>
</evidence>
<keyword evidence="4" id="KW-1185">Reference proteome</keyword>
<reference evidence="4" key="1">
    <citation type="journal article" date="2008" name="PLoS Genet.">
        <title>Genomic islands in the pathogenic filamentous fungus Aspergillus fumigatus.</title>
        <authorList>
            <person name="Fedorova N.D."/>
            <person name="Khaldi N."/>
            <person name="Joardar V.S."/>
            <person name="Maiti R."/>
            <person name="Amedeo P."/>
            <person name="Anderson M.J."/>
            <person name="Crabtree J."/>
            <person name="Silva J.C."/>
            <person name="Badger J.H."/>
            <person name="Albarraq A."/>
            <person name="Angiuoli S."/>
            <person name="Bussey H."/>
            <person name="Bowyer P."/>
            <person name="Cotty P.J."/>
            <person name="Dyer P.S."/>
            <person name="Egan A."/>
            <person name="Galens K."/>
            <person name="Fraser-Liggett C.M."/>
            <person name="Haas B.J."/>
            <person name="Inman J.M."/>
            <person name="Kent R."/>
            <person name="Lemieux S."/>
            <person name="Malavazi I."/>
            <person name="Orvis J."/>
            <person name="Roemer T."/>
            <person name="Ronning C.M."/>
            <person name="Sundaram J.P."/>
            <person name="Sutton G."/>
            <person name="Turner G."/>
            <person name="Venter J.C."/>
            <person name="White O.R."/>
            <person name="Whitty B.R."/>
            <person name="Youngman P."/>
            <person name="Wolfe K.H."/>
            <person name="Goldman G.H."/>
            <person name="Wortman J.R."/>
            <person name="Jiang B."/>
            <person name="Denning D.W."/>
            <person name="Nierman W.C."/>
        </authorList>
    </citation>
    <scope>NUCLEOTIDE SEQUENCE [LARGE SCALE GENOMIC DNA]</scope>
    <source>
        <strain evidence="4">ATCC 1020 / DSM 3700 / CBS 544.65 / FGSC A1164 / JCM 1740 / NRRL 181 / WB 181</strain>
    </source>
</reference>
<feature type="region of interest" description="Disordered" evidence="1">
    <location>
        <begin position="38"/>
        <end position="96"/>
    </location>
</feature>
<sequence>MKSMQALFLAALLAAADAVPLAKHARDLPPDAYVPNASQMASGQGSAQFDGTYVTTPSDGLHQKREKELKHEPIHTNPNDGLIIIDDGHLDDYKTE</sequence>
<gene>
    <name evidence="3" type="ORF">NFIA_024030</name>
</gene>
<dbReference type="GeneID" id="4590580"/>
<dbReference type="KEGG" id="nfi:NFIA_024030"/>
<feature type="compositionally biased region" description="Basic and acidic residues" evidence="1">
    <location>
        <begin position="86"/>
        <end position="96"/>
    </location>
</feature>
<dbReference type="VEuPathDB" id="FungiDB:NFIA_024030"/>
<feature type="compositionally biased region" description="Basic and acidic residues" evidence="1">
    <location>
        <begin position="61"/>
        <end position="74"/>
    </location>
</feature>
<feature type="chain" id="PRO_5002634205" evidence="2">
    <location>
        <begin position="19"/>
        <end position="96"/>
    </location>
</feature>
<proteinExistence type="predicted"/>
<dbReference type="Proteomes" id="UP000006702">
    <property type="component" value="Unassembled WGS sequence"/>
</dbReference>
<keyword evidence="2" id="KW-0732">Signal</keyword>
<protein>
    <submittedName>
        <fullName evidence="3">Uncharacterized protein</fullName>
    </submittedName>
</protein>
<dbReference type="RefSeq" id="XP_001263921.1">
    <property type="nucleotide sequence ID" value="XM_001263920.1"/>
</dbReference>
<dbReference type="EMBL" id="DS027689">
    <property type="protein sequence ID" value="EAW22024.1"/>
    <property type="molecule type" value="Genomic_DNA"/>
</dbReference>
<feature type="compositionally biased region" description="Polar residues" evidence="1">
    <location>
        <begin position="38"/>
        <end position="58"/>
    </location>
</feature>
<name>A1D5H0_NEOFI</name>